<reference evidence="2" key="1">
    <citation type="journal article" date="2023" name="Int. J. Syst. Evol. Microbiol.">
        <title>Streptomyces meridianus sp. nov. isolated from brackish water of the Tagus estuary in Alcochete, Portugal.</title>
        <authorList>
            <person name="Santos J.D.N."/>
            <person name="Klimek D."/>
            <person name="Calusinska M."/>
            <person name="Lobo Da Cunha A."/>
            <person name="Catita J."/>
            <person name="Goncalves H."/>
            <person name="Gonzalez I."/>
            <person name="Reyes F."/>
            <person name="Lage O.M."/>
        </authorList>
    </citation>
    <scope>NUCLEOTIDE SEQUENCE</scope>
    <source>
        <strain evidence="2">MTZ3.1</strain>
    </source>
</reference>
<evidence type="ECO:0000313" key="3">
    <source>
        <dbReference type="Proteomes" id="UP001167160"/>
    </source>
</evidence>
<feature type="domain" description="SPOR" evidence="1">
    <location>
        <begin position="11"/>
        <end position="47"/>
    </location>
</feature>
<dbReference type="RefSeq" id="WP_251408769.1">
    <property type="nucleotide sequence ID" value="NZ_JAMQGM010000002.1"/>
</dbReference>
<organism evidence="2 3">
    <name type="scientific">Streptomyces meridianus</name>
    <dbReference type="NCBI Taxonomy" id="2938945"/>
    <lineage>
        <taxon>Bacteria</taxon>
        <taxon>Bacillati</taxon>
        <taxon>Actinomycetota</taxon>
        <taxon>Actinomycetes</taxon>
        <taxon>Kitasatosporales</taxon>
        <taxon>Streptomycetaceae</taxon>
        <taxon>Streptomyces</taxon>
    </lineage>
</organism>
<keyword evidence="3" id="KW-1185">Reference proteome</keyword>
<accession>A0ABT0X243</accession>
<protein>
    <submittedName>
        <fullName evidence="2">SPOR domain-containing protein</fullName>
    </submittedName>
</protein>
<dbReference type="Pfam" id="PF05036">
    <property type="entry name" value="SPOR"/>
    <property type="match status" value="1"/>
</dbReference>
<sequence length="58" mass="6473">MSERATAVQPWLVIRQDGNGNRYRVASYPTRAEAERVAARLDGQGPGLYAVERLGRRS</sequence>
<proteinExistence type="predicted"/>
<dbReference type="InterPro" id="IPR007730">
    <property type="entry name" value="SPOR-like_dom"/>
</dbReference>
<dbReference type="Proteomes" id="UP001167160">
    <property type="component" value="Unassembled WGS sequence"/>
</dbReference>
<comment type="caution">
    <text evidence="2">The sequence shown here is derived from an EMBL/GenBank/DDBJ whole genome shotgun (WGS) entry which is preliminary data.</text>
</comment>
<evidence type="ECO:0000259" key="1">
    <source>
        <dbReference type="Pfam" id="PF05036"/>
    </source>
</evidence>
<evidence type="ECO:0000313" key="2">
    <source>
        <dbReference type="EMBL" id="MCM2576245.1"/>
    </source>
</evidence>
<name>A0ABT0X243_9ACTN</name>
<gene>
    <name evidence="2" type="ORF">M1E25_02560</name>
</gene>
<dbReference type="EMBL" id="JAMQGM010000002">
    <property type="protein sequence ID" value="MCM2576245.1"/>
    <property type="molecule type" value="Genomic_DNA"/>
</dbReference>